<keyword evidence="3" id="KW-0378">Hydrolase</keyword>
<name>A0A4R2NRT3_9BACL</name>
<evidence type="ECO:0000256" key="2">
    <source>
        <dbReference type="ARBA" id="ARBA00012782"/>
    </source>
</evidence>
<evidence type="ECO:0000313" key="7">
    <source>
        <dbReference type="EMBL" id="TCP24108.1"/>
    </source>
</evidence>
<gene>
    <name evidence="7" type="ORF">EV207_12732</name>
</gene>
<dbReference type="RefSeq" id="WP_132747161.1">
    <property type="nucleotide sequence ID" value="NZ_SLXK01000027.1"/>
</dbReference>
<dbReference type="PANTHER" id="PTHR11113:SF6">
    <property type="entry name" value="ADENINE DEAMINASE YERA-RELATED"/>
    <property type="match status" value="1"/>
</dbReference>
<evidence type="ECO:0000259" key="5">
    <source>
        <dbReference type="Pfam" id="PF01979"/>
    </source>
</evidence>
<dbReference type="AlphaFoldDB" id="A0A4R2NRT3"/>
<dbReference type="GO" id="GO:0000034">
    <property type="term" value="F:adenine deaminase activity"/>
    <property type="evidence" value="ECO:0007669"/>
    <property type="project" value="UniProtKB-EC"/>
</dbReference>
<dbReference type="InterPro" id="IPR011059">
    <property type="entry name" value="Metal-dep_hydrolase_composite"/>
</dbReference>
<dbReference type="InterPro" id="IPR032466">
    <property type="entry name" value="Metal_Hydrolase"/>
</dbReference>
<sequence>MTIRKRSWDLETLRRHTAVVRGEAQPTKVLFNGKYLNTYLKRWESANIWIDGDRIVYVGQQLPKQTEGVQMIDCENRYLVPGYIEPHAHPTQLYNPQTLAEYAARRGTTTLVCDNFVFYLTLPDELTFEIMDRLDSLPTSLYWWCRYDPQTAMLEDPFISERIRKWMRHPLVIQGGELTSWPQVLKGDDQILDWMQETKALGKPVEGHLPGASKKTLTQMRLLGIDCDHEAMTGEEAVARLQLGLTTSLRYSSIRPDLPQILTEMLDLGVKHFGHVYMTTDGSTPAYYEQGLADRLVLIALEQGISDIDAYMMASANIADHYNMNGLVGHIAPGRLAHINILTSPGVPLPESVLARGEWVKKNGEYCYDFYSDYDFKDDLKPLKLNWSLHESALKAEKPVGIDMINAVITKPLNFEKLPEEHDLPEDLSFLSLVDRQGGWIINTFVRGFAKGISGFASSFSNTGDVILLGRHKADMIIAFNKIKETGGGIVLAEEGKIAAEIKLPVSGGMSDQPLVSLIEEEKVLTSKLRERGYQFEDPIYSLLFFSSTHLPYIRITQQGLYDVMKQRIIEPSRRIIT</sequence>
<dbReference type="EC" id="3.5.4.2" evidence="2"/>
<keyword evidence="8" id="KW-1185">Reference proteome</keyword>
<dbReference type="Gene3D" id="3.20.20.140">
    <property type="entry name" value="Metal-dependent hydrolases"/>
    <property type="match status" value="1"/>
</dbReference>
<dbReference type="Gene3D" id="2.30.40.10">
    <property type="entry name" value="Urease, subunit C, domain 1"/>
    <property type="match status" value="1"/>
</dbReference>
<comment type="similarity">
    <text evidence="1">Belongs to the metallo-dependent hydrolases superfamily. Adenine deaminase family.</text>
</comment>
<dbReference type="InterPro" id="IPR026912">
    <property type="entry name" value="Adenine_deam_C"/>
</dbReference>
<dbReference type="EMBL" id="SLXK01000027">
    <property type="protein sequence ID" value="TCP24108.1"/>
    <property type="molecule type" value="Genomic_DNA"/>
</dbReference>
<reference evidence="7 8" key="1">
    <citation type="submission" date="2019-03" db="EMBL/GenBank/DDBJ databases">
        <title>Genomic Encyclopedia of Type Strains, Phase IV (KMG-IV): sequencing the most valuable type-strain genomes for metagenomic binning, comparative biology and taxonomic classification.</title>
        <authorList>
            <person name="Goeker M."/>
        </authorList>
    </citation>
    <scope>NUCLEOTIDE SEQUENCE [LARGE SCALE GENOMIC DNA]</scope>
    <source>
        <strain evidence="7 8">DSM 19377</strain>
    </source>
</reference>
<dbReference type="OrthoDB" id="9775607at2"/>
<feature type="domain" description="Adenine deaminase C-terminal" evidence="6">
    <location>
        <begin position="421"/>
        <end position="567"/>
    </location>
</feature>
<evidence type="ECO:0000313" key="8">
    <source>
        <dbReference type="Proteomes" id="UP000295416"/>
    </source>
</evidence>
<dbReference type="InterPro" id="IPR006680">
    <property type="entry name" value="Amidohydro-rel"/>
</dbReference>
<protein>
    <recommendedName>
        <fullName evidence="2">adenine deaminase</fullName>
        <ecNumber evidence="2">3.5.4.2</ecNumber>
    </recommendedName>
</protein>
<evidence type="ECO:0000256" key="3">
    <source>
        <dbReference type="ARBA" id="ARBA00022801"/>
    </source>
</evidence>
<evidence type="ECO:0000256" key="4">
    <source>
        <dbReference type="ARBA" id="ARBA00047720"/>
    </source>
</evidence>
<dbReference type="SUPFAM" id="SSF51556">
    <property type="entry name" value="Metallo-dependent hydrolases"/>
    <property type="match status" value="1"/>
</dbReference>
<proteinExistence type="inferred from homology"/>
<comment type="catalytic activity">
    <reaction evidence="4">
        <text>adenine + H2O + H(+) = hypoxanthine + NH4(+)</text>
        <dbReference type="Rhea" id="RHEA:23688"/>
        <dbReference type="ChEBI" id="CHEBI:15377"/>
        <dbReference type="ChEBI" id="CHEBI:15378"/>
        <dbReference type="ChEBI" id="CHEBI:16708"/>
        <dbReference type="ChEBI" id="CHEBI:17368"/>
        <dbReference type="ChEBI" id="CHEBI:28938"/>
        <dbReference type="EC" id="3.5.4.2"/>
    </reaction>
</comment>
<feature type="domain" description="Amidohydrolase-related" evidence="5">
    <location>
        <begin position="78"/>
        <end position="342"/>
    </location>
</feature>
<evidence type="ECO:0000259" key="6">
    <source>
        <dbReference type="Pfam" id="PF13382"/>
    </source>
</evidence>
<dbReference type="Proteomes" id="UP000295416">
    <property type="component" value="Unassembled WGS sequence"/>
</dbReference>
<accession>A0A4R2NRT3</accession>
<dbReference type="SUPFAM" id="SSF51338">
    <property type="entry name" value="Composite domain of metallo-dependent hydrolases"/>
    <property type="match status" value="1"/>
</dbReference>
<dbReference type="Pfam" id="PF13382">
    <property type="entry name" value="Adenine_deam_C"/>
    <property type="match status" value="1"/>
</dbReference>
<dbReference type="Pfam" id="PF01979">
    <property type="entry name" value="Amidohydro_1"/>
    <property type="match status" value="1"/>
</dbReference>
<evidence type="ECO:0000256" key="1">
    <source>
        <dbReference type="ARBA" id="ARBA00006773"/>
    </source>
</evidence>
<organism evidence="7 8">
    <name type="scientific">Scopulibacillus darangshiensis</name>
    <dbReference type="NCBI Taxonomy" id="442528"/>
    <lineage>
        <taxon>Bacteria</taxon>
        <taxon>Bacillati</taxon>
        <taxon>Bacillota</taxon>
        <taxon>Bacilli</taxon>
        <taxon>Bacillales</taxon>
        <taxon>Sporolactobacillaceae</taxon>
        <taxon>Scopulibacillus</taxon>
    </lineage>
</organism>
<dbReference type="PANTHER" id="PTHR11113">
    <property type="entry name" value="N-ACETYLGLUCOSAMINE-6-PHOSPHATE DEACETYLASE"/>
    <property type="match status" value="1"/>
</dbReference>
<comment type="caution">
    <text evidence="7">The sequence shown here is derived from an EMBL/GenBank/DDBJ whole genome shotgun (WGS) entry which is preliminary data.</text>
</comment>